<dbReference type="AlphaFoldDB" id="A0A1A8T6J3"/>
<feature type="signal peptide" evidence="1">
    <location>
        <begin position="1"/>
        <end position="21"/>
    </location>
</feature>
<sequence>MKNTIMSILFVSALTAGAAHAQTNDHWTDRAKDAWIDGKAEATLLFNQHVNAFHIKTSVKDGVVTLTGTTDNSTDKDLAGELVQGLQGVKEVKNNITIADTPANSPKGADKSDMTDQAKSTLIDTKIATVLKTRYLWNQNIEGTKIHIDVDKGIVTLTGDVKSDAEKQLAVQIARNTTDVKQVKDELKVATIAAQ</sequence>
<feature type="domain" description="BON" evidence="2">
    <location>
        <begin position="123"/>
        <end position="191"/>
    </location>
</feature>
<dbReference type="InterPro" id="IPR007055">
    <property type="entry name" value="BON_dom"/>
</dbReference>
<dbReference type="Gene3D" id="3.30.1340.30">
    <property type="match status" value="2"/>
</dbReference>
<dbReference type="PROSITE" id="PS50914">
    <property type="entry name" value="BON"/>
    <property type="match status" value="2"/>
</dbReference>
<feature type="domain" description="BON" evidence="2">
    <location>
        <begin position="32"/>
        <end position="100"/>
    </location>
</feature>
<feature type="chain" id="PRO_5008378824" evidence="1">
    <location>
        <begin position="22"/>
        <end position="195"/>
    </location>
</feature>
<dbReference type="OrthoDB" id="8910395at2"/>
<dbReference type="InterPro" id="IPR051686">
    <property type="entry name" value="Lipoprotein_DolP"/>
</dbReference>
<evidence type="ECO:0000256" key="1">
    <source>
        <dbReference type="SAM" id="SignalP"/>
    </source>
</evidence>
<dbReference type="Pfam" id="PF04972">
    <property type="entry name" value="BON"/>
    <property type="match status" value="2"/>
</dbReference>
<evidence type="ECO:0000259" key="2">
    <source>
        <dbReference type="PROSITE" id="PS50914"/>
    </source>
</evidence>
<keyword evidence="4" id="KW-1185">Reference proteome</keyword>
<accession>A0A1A8T6J3</accession>
<dbReference type="PANTHER" id="PTHR34606:SF15">
    <property type="entry name" value="BON DOMAIN-CONTAINING PROTEIN"/>
    <property type="match status" value="1"/>
</dbReference>
<dbReference type="PANTHER" id="PTHR34606">
    <property type="entry name" value="BON DOMAIN-CONTAINING PROTEIN"/>
    <property type="match status" value="1"/>
</dbReference>
<evidence type="ECO:0000313" key="3">
    <source>
        <dbReference type="EMBL" id="SBS26715.1"/>
    </source>
</evidence>
<dbReference type="STRING" id="1792290.MSP8886_00683"/>
<name>A0A1A8T6J3_9GAMM</name>
<proteinExistence type="predicted"/>
<dbReference type="Proteomes" id="UP000092544">
    <property type="component" value="Unassembled WGS sequence"/>
</dbReference>
<protein>
    <submittedName>
        <fullName evidence="3">Osmotically-inducible protein Y</fullName>
    </submittedName>
</protein>
<dbReference type="RefSeq" id="WP_067012655.1">
    <property type="nucleotide sequence ID" value="NZ_FLOB01000001.1"/>
</dbReference>
<keyword evidence="1" id="KW-0732">Signal</keyword>
<reference evidence="3 4" key="1">
    <citation type="submission" date="2016-06" db="EMBL/GenBank/DDBJ databases">
        <authorList>
            <person name="Kjaerup R.B."/>
            <person name="Dalgaard T.S."/>
            <person name="Juul-Madsen H.R."/>
        </authorList>
    </citation>
    <scope>NUCLEOTIDE SEQUENCE [LARGE SCALE GENOMIC DNA]</scope>
    <source>
        <strain evidence="3 4">CECT 8886</strain>
    </source>
</reference>
<dbReference type="InterPro" id="IPR014004">
    <property type="entry name" value="Transpt-assoc_nodulatn_dom_bac"/>
</dbReference>
<organism evidence="3 4">
    <name type="scientific">Marinomonas spartinae</name>
    <dbReference type="NCBI Taxonomy" id="1792290"/>
    <lineage>
        <taxon>Bacteria</taxon>
        <taxon>Pseudomonadati</taxon>
        <taxon>Pseudomonadota</taxon>
        <taxon>Gammaproteobacteria</taxon>
        <taxon>Oceanospirillales</taxon>
        <taxon>Oceanospirillaceae</taxon>
        <taxon>Marinomonas</taxon>
    </lineage>
</organism>
<evidence type="ECO:0000313" key="4">
    <source>
        <dbReference type="Proteomes" id="UP000092544"/>
    </source>
</evidence>
<gene>
    <name evidence="3" type="primary">osmY</name>
    <name evidence="3" type="ORF">MSP8886_00683</name>
</gene>
<dbReference type="SMART" id="SM00749">
    <property type="entry name" value="BON"/>
    <property type="match status" value="2"/>
</dbReference>
<dbReference type="EMBL" id="FLOB01000001">
    <property type="protein sequence ID" value="SBS26715.1"/>
    <property type="molecule type" value="Genomic_DNA"/>
</dbReference>